<dbReference type="Pfam" id="PF20906">
    <property type="entry name" value="S-Me-THD_C"/>
    <property type="match status" value="1"/>
</dbReference>
<dbReference type="Proteomes" id="UP000198741">
    <property type="component" value="Chromosome I"/>
</dbReference>
<dbReference type="Gene3D" id="2.40.390.10">
    <property type="entry name" value="CV3147-like"/>
    <property type="match status" value="1"/>
</dbReference>
<dbReference type="Pfam" id="PF06032">
    <property type="entry name" value="S-Me-THD_N"/>
    <property type="match status" value="1"/>
</dbReference>
<dbReference type="RefSeq" id="WP_157695553.1">
    <property type="nucleotide sequence ID" value="NZ_LT629710.1"/>
</dbReference>
<name>A0A1H0S7H2_9ACTN</name>
<dbReference type="AlphaFoldDB" id="A0A1H0S7H2"/>
<dbReference type="InterPro" id="IPR027479">
    <property type="entry name" value="S-Me-THD_N_sf"/>
</dbReference>
<evidence type="ECO:0000313" key="3">
    <source>
        <dbReference type="EMBL" id="SDP37761.1"/>
    </source>
</evidence>
<dbReference type="EMBL" id="LT629710">
    <property type="protein sequence ID" value="SDP37761.1"/>
    <property type="molecule type" value="Genomic_DNA"/>
</dbReference>
<keyword evidence="4" id="KW-1185">Reference proteome</keyword>
<organism evidence="3 4">
    <name type="scientific">Nakamurella panacisegetis</name>
    <dbReference type="NCBI Taxonomy" id="1090615"/>
    <lineage>
        <taxon>Bacteria</taxon>
        <taxon>Bacillati</taxon>
        <taxon>Actinomycetota</taxon>
        <taxon>Actinomycetes</taxon>
        <taxon>Nakamurellales</taxon>
        <taxon>Nakamurellaceae</taxon>
        <taxon>Nakamurella</taxon>
    </lineage>
</organism>
<protein>
    <recommendedName>
        <fullName evidence="5">DUF917 family protein</fullName>
    </recommendedName>
</protein>
<dbReference type="Gene3D" id="3.40.1610.10">
    <property type="entry name" value="CV3147-like domain"/>
    <property type="match status" value="1"/>
</dbReference>
<evidence type="ECO:0000259" key="1">
    <source>
        <dbReference type="Pfam" id="PF06032"/>
    </source>
</evidence>
<dbReference type="InterPro" id="IPR048350">
    <property type="entry name" value="S-Me-THD-like_C"/>
</dbReference>
<dbReference type="STRING" id="1090615.SAMN04515671_3947"/>
<proteinExistence type="predicted"/>
<dbReference type="SUPFAM" id="SSF160991">
    <property type="entry name" value="CV3147-like"/>
    <property type="match status" value="1"/>
</dbReference>
<reference evidence="3 4" key="1">
    <citation type="submission" date="2016-10" db="EMBL/GenBank/DDBJ databases">
        <authorList>
            <person name="de Groot N.N."/>
        </authorList>
    </citation>
    <scope>NUCLEOTIDE SEQUENCE [LARGE SCALE GENOMIC DNA]</scope>
    <source>
        <strain evidence="4">P4-7,KCTC 19426,CECT 7604</strain>
    </source>
</reference>
<dbReference type="InterPro" id="IPR024071">
    <property type="entry name" value="S-Me-THD_C_sf"/>
</dbReference>
<feature type="domain" description="S-Me-THD-like C-terminal" evidence="2">
    <location>
        <begin position="184"/>
        <end position="366"/>
    </location>
</feature>
<accession>A0A1H0S7H2</accession>
<evidence type="ECO:0000259" key="2">
    <source>
        <dbReference type="Pfam" id="PF20906"/>
    </source>
</evidence>
<gene>
    <name evidence="3" type="ORF">SAMN04515671_3947</name>
</gene>
<sequence>MSAAEVRPSGYVGAIASISSEDVPALFEGAKFYSPAVGDANKSSLTSWLIGLLDRNGPVSLRRPEVMARSTPCVSLCVIGSGSAMADLPPSGNEFAMAVRQIERVTHTRFGAIYPLAAATVSALVPVVAASQLGVPLIDADGMGRTFALIHHTSMHLAGVSATPLVAQGPTGESVLVQTPAGPRADRLLRGNVDALGGWAALAAYPTTVGVLRTAALPGTISRLINVGRVLLQYTDPDQLLVRLAAIIGCRRIARGRIVELEHLSRPTDWTIPAHPSSLVVQEIGGLGRQLRIELRSEIVAVFADGELVAAAPDLLCLFDASRGVLATLDSLEPGDLVDVLATPADAIWYSPEGMAMVGLASHGIPLPHPRRR</sequence>
<dbReference type="OrthoDB" id="3170437at2"/>
<dbReference type="InterPro" id="IPR010318">
    <property type="entry name" value="S-Me-THD_N"/>
</dbReference>
<evidence type="ECO:0008006" key="5">
    <source>
        <dbReference type="Google" id="ProtNLM"/>
    </source>
</evidence>
<evidence type="ECO:0000313" key="4">
    <source>
        <dbReference type="Proteomes" id="UP000198741"/>
    </source>
</evidence>
<feature type="domain" description="S-Me-THD N-terminal" evidence="1">
    <location>
        <begin position="21"/>
        <end position="178"/>
    </location>
</feature>